<accession>Q0FSV6</accession>
<dbReference type="GO" id="GO:0016740">
    <property type="term" value="F:transferase activity"/>
    <property type="evidence" value="ECO:0007669"/>
    <property type="project" value="UniProtKB-KW"/>
</dbReference>
<dbReference type="OrthoDB" id="9782992at2"/>
<dbReference type="Proteomes" id="UP000006230">
    <property type="component" value="Unassembled WGS sequence"/>
</dbReference>
<organism evidence="1 2">
    <name type="scientific">Salipiger bermudensis (strain DSM 26914 / JCM 13377 / KCTC 12554 / HTCC2601)</name>
    <name type="common">Pelagibaca bermudensis</name>
    <dbReference type="NCBI Taxonomy" id="314265"/>
    <lineage>
        <taxon>Bacteria</taxon>
        <taxon>Pseudomonadati</taxon>
        <taxon>Pseudomonadota</taxon>
        <taxon>Alphaproteobacteria</taxon>
        <taxon>Rhodobacterales</taxon>
        <taxon>Roseobacteraceae</taxon>
        <taxon>Salipiger</taxon>
    </lineage>
</organism>
<dbReference type="HOGENOM" id="CLU_011226_0_3_5"/>
<keyword evidence="2" id="KW-1185">Reference proteome</keyword>
<proteinExistence type="predicted"/>
<dbReference type="EMBL" id="AATQ01000008">
    <property type="protein sequence ID" value="EAU47147.1"/>
    <property type="molecule type" value="Genomic_DNA"/>
</dbReference>
<dbReference type="Gene3D" id="1.20.1050.10">
    <property type="match status" value="1"/>
</dbReference>
<dbReference type="STRING" id="314265.R2601_05473"/>
<comment type="caution">
    <text evidence="1">The sequence shown here is derived from an EMBL/GenBank/DDBJ whole genome shotgun (WGS) entry which is preliminary data.</text>
</comment>
<name>Q0FSV6_SALBH</name>
<sequence length="263" mass="29853">MSQPLLVTLLPSTDVDLGRWLLSHYGVSYRERPHAPIFHVLALKSWGVSAEGYPLLVSADRGTKSAGIQTILDQLEPKAAPNKRLWPDKMVEPERWKEVDTLQHDARFGIGTAVVQWSYWNLLKYKPVVWPSLTTGVPWYETLTLRLAFPVIRSLMYKGLKLDQSVADSALETIHAGFDRLDARLSDGRRYLVGETLTFADLATAASLAPMVLAQGYHGMLPLEARCPVFMQEIYKPLRQRPTGRYIQRIYDTHRAAQLLQLR</sequence>
<dbReference type="InterPro" id="IPR036282">
    <property type="entry name" value="Glutathione-S-Trfase_C_sf"/>
</dbReference>
<evidence type="ECO:0000313" key="1">
    <source>
        <dbReference type="EMBL" id="EAU47147.1"/>
    </source>
</evidence>
<dbReference type="SUPFAM" id="SSF47616">
    <property type="entry name" value="GST C-terminal domain-like"/>
    <property type="match status" value="1"/>
</dbReference>
<dbReference type="AlphaFoldDB" id="Q0FSV6"/>
<protein>
    <submittedName>
        <fullName evidence="1">Glutathione S-transferase</fullName>
    </submittedName>
</protein>
<dbReference type="Pfam" id="PF13410">
    <property type="entry name" value="GST_C_2"/>
    <property type="match status" value="1"/>
</dbReference>
<dbReference type="eggNOG" id="COG0625">
    <property type="taxonomic scope" value="Bacteria"/>
</dbReference>
<keyword evidence="1" id="KW-0808">Transferase</keyword>
<dbReference type="RefSeq" id="WP_007802862.1">
    <property type="nucleotide sequence ID" value="NZ_DS022277.1"/>
</dbReference>
<evidence type="ECO:0000313" key="2">
    <source>
        <dbReference type="Proteomes" id="UP000006230"/>
    </source>
</evidence>
<gene>
    <name evidence="1" type="ORF">R2601_05473</name>
</gene>
<reference evidence="1" key="1">
    <citation type="journal article" date="2010" name="J. Bacteriol.">
        <title>Genome sequences of Pelagibaca bermudensis HTCC2601T and Maritimibacter alkaliphilus HTCC2654T, the type strains of two marine Roseobacter genera.</title>
        <authorList>
            <person name="Thrash J.C."/>
            <person name="Cho J.C."/>
            <person name="Ferriera S."/>
            <person name="Johnson J."/>
            <person name="Vergin K.L."/>
            <person name="Giovannoni S.J."/>
        </authorList>
    </citation>
    <scope>NUCLEOTIDE SEQUENCE [LARGE SCALE GENOMIC DNA]</scope>
    <source>
        <strain evidence="1">HTCC2601</strain>
    </source>
</reference>